<dbReference type="PANTHER" id="PTHR10587">
    <property type="entry name" value="GLYCOSYL TRANSFERASE-RELATED"/>
    <property type="match status" value="1"/>
</dbReference>
<evidence type="ECO:0000256" key="2">
    <source>
        <dbReference type="ARBA" id="ARBA00022801"/>
    </source>
</evidence>
<dbReference type="InterPro" id="IPR002509">
    <property type="entry name" value="NODB_dom"/>
</dbReference>
<feature type="signal peptide" evidence="3">
    <location>
        <begin position="1"/>
        <end position="30"/>
    </location>
</feature>
<dbReference type="Pfam" id="PF01522">
    <property type="entry name" value="Polysacc_deac_1"/>
    <property type="match status" value="1"/>
</dbReference>
<dbReference type="Gene3D" id="3.20.20.370">
    <property type="entry name" value="Glycoside hydrolase/deacetylase"/>
    <property type="match status" value="1"/>
</dbReference>
<keyword evidence="6" id="KW-1185">Reference proteome</keyword>
<keyword evidence="1" id="KW-0479">Metal-binding</keyword>
<dbReference type="InterPro" id="IPR011330">
    <property type="entry name" value="Glyco_hydro/deAcase_b/a-brl"/>
</dbReference>
<keyword evidence="3" id="KW-0732">Signal</keyword>
<name>A0A1M5K6L1_9BACT</name>
<dbReference type="PANTHER" id="PTHR10587:SF133">
    <property type="entry name" value="CHITIN DEACETYLASE 1-RELATED"/>
    <property type="match status" value="1"/>
</dbReference>
<sequence>MNRYESKKPVIKTRHLTTLCFLLLVVTGYAQPTVSFTFDDGVTNNMPGYTFEQWNGMLLKHLNDAGLKTVFFVTGFNKLDAKGKYLLTQWNDAGHRIGNHTYSHLNYGSKSVPFEKFKLEFLRTDSIIQHYGQYIRMFRFPYLKEGDTAPKVEAFRDLLREHQYRNGHVTIDASDWYIDSRLLKRLRADPKANLEGFRQFYLKHLYARAQYYEQLSFQLTGRHIHHTLLLHHNLVNALFLGDLIKMFKEKGWNIIDAEKAFEDPIFQSKLTSIPAGESLIWALAKQSGKFESQLRYPAEDGDYEKAEMDNLGL</sequence>
<dbReference type="SUPFAM" id="SSF88713">
    <property type="entry name" value="Glycoside hydrolase/deacetylase"/>
    <property type="match status" value="1"/>
</dbReference>
<dbReference type="PROSITE" id="PS51677">
    <property type="entry name" value="NODB"/>
    <property type="match status" value="1"/>
</dbReference>
<evidence type="ECO:0000259" key="4">
    <source>
        <dbReference type="PROSITE" id="PS51677"/>
    </source>
</evidence>
<dbReference type="Proteomes" id="UP000184212">
    <property type="component" value="Unassembled WGS sequence"/>
</dbReference>
<dbReference type="InterPro" id="IPR050248">
    <property type="entry name" value="Polysacc_deacetylase_ArnD"/>
</dbReference>
<dbReference type="GO" id="GO:0005975">
    <property type="term" value="P:carbohydrate metabolic process"/>
    <property type="evidence" value="ECO:0007669"/>
    <property type="project" value="InterPro"/>
</dbReference>
<dbReference type="GO" id="GO:0016020">
    <property type="term" value="C:membrane"/>
    <property type="evidence" value="ECO:0007669"/>
    <property type="project" value="TreeGrafter"/>
</dbReference>
<dbReference type="OrthoDB" id="9812065at2"/>
<reference evidence="5 6" key="1">
    <citation type="submission" date="2016-11" db="EMBL/GenBank/DDBJ databases">
        <authorList>
            <person name="Jaros S."/>
            <person name="Januszkiewicz K."/>
            <person name="Wedrychowicz H."/>
        </authorList>
    </citation>
    <scope>NUCLEOTIDE SEQUENCE [LARGE SCALE GENOMIC DNA]</scope>
    <source>
        <strain evidence="5 6">DSM 24574</strain>
    </source>
</reference>
<evidence type="ECO:0000313" key="6">
    <source>
        <dbReference type="Proteomes" id="UP000184212"/>
    </source>
</evidence>
<accession>A0A1M5K6L1</accession>
<evidence type="ECO:0000256" key="1">
    <source>
        <dbReference type="ARBA" id="ARBA00022723"/>
    </source>
</evidence>
<evidence type="ECO:0000313" key="5">
    <source>
        <dbReference type="EMBL" id="SHG48351.1"/>
    </source>
</evidence>
<evidence type="ECO:0000256" key="3">
    <source>
        <dbReference type="SAM" id="SignalP"/>
    </source>
</evidence>
<gene>
    <name evidence="5" type="ORF">SAMN04488109_0469</name>
</gene>
<dbReference type="RefSeq" id="WP_073130718.1">
    <property type="nucleotide sequence ID" value="NZ_FQWQ01000001.1"/>
</dbReference>
<protein>
    <submittedName>
        <fullName evidence="5">Polysaccharide deacetylase</fullName>
    </submittedName>
</protein>
<dbReference type="GO" id="GO:0016810">
    <property type="term" value="F:hydrolase activity, acting on carbon-nitrogen (but not peptide) bonds"/>
    <property type="evidence" value="ECO:0007669"/>
    <property type="project" value="InterPro"/>
</dbReference>
<feature type="chain" id="PRO_5012025123" evidence="3">
    <location>
        <begin position="31"/>
        <end position="313"/>
    </location>
</feature>
<organism evidence="5 6">
    <name type="scientific">Chryseolinea serpens</name>
    <dbReference type="NCBI Taxonomy" id="947013"/>
    <lineage>
        <taxon>Bacteria</taxon>
        <taxon>Pseudomonadati</taxon>
        <taxon>Bacteroidota</taxon>
        <taxon>Cytophagia</taxon>
        <taxon>Cytophagales</taxon>
        <taxon>Fulvivirgaceae</taxon>
        <taxon>Chryseolinea</taxon>
    </lineage>
</organism>
<dbReference type="AlphaFoldDB" id="A0A1M5K6L1"/>
<feature type="domain" description="NodB homology" evidence="4">
    <location>
        <begin position="32"/>
        <end position="255"/>
    </location>
</feature>
<proteinExistence type="predicted"/>
<dbReference type="EMBL" id="FQWQ01000001">
    <property type="protein sequence ID" value="SHG48351.1"/>
    <property type="molecule type" value="Genomic_DNA"/>
</dbReference>
<dbReference type="STRING" id="947013.SAMN04488109_0469"/>
<keyword evidence="2" id="KW-0378">Hydrolase</keyword>
<dbReference type="GO" id="GO:0046872">
    <property type="term" value="F:metal ion binding"/>
    <property type="evidence" value="ECO:0007669"/>
    <property type="project" value="UniProtKB-KW"/>
</dbReference>